<sequence length="264" mass="29340">MILDVVDSALPNGIPDGISEDQKLLEMCFIKLLNYFRSYGYKQVIWMKLCWHIKGTNRFMEFDSQRLASIQKDLAATLLFGGVEVEVPAQFQVWSPTALKSNLRKQFSVVCTHEQNAKCAAGQNDTALNLVKKISGCSEANQEPHVPSLLLGAKLLINFGVCYGNAARVSLSDFERNFCQREALAALNSAVADCKEDPEILYNLDWKCHPKKLDSALIILKAVPSTFTVTAQASHRDIQDSIGFDSSAKESMTDDEVISEKIRS</sequence>
<dbReference type="PANTHER" id="PTHR44102:SF4">
    <property type="entry name" value="PROTEIN NPGR1"/>
    <property type="match status" value="1"/>
</dbReference>
<protein>
    <submittedName>
        <fullName evidence="1">Uncharacterized protein</fullName>
    </submittedName>
</protein>
<dbReference type="InterPro" id="IPR043376">
    <property type="entry name" value="NPG1-like"/>
</dbReference>
<keyword evidence="2" id="KW-1185">Reference proteome</keyword>
<name>A0ABS8SHT4_DATST</name>
<organism evidence="1 2">
    <name type="scientific">Datura stramonium</name>
    <name type="common">Jimsonweed</name>
    <name type="synonym">Common thornapple</name>
    <dbReference type="NCBI Taxonomy" id="4076"/>
    <lineage>
        <taxon>Eukaryota</taxon>
        <taxon>Viridiplantae</taxon>
        <taxon>Streptophyta</taxon>
        <taxon>Embryophyta</taxon>
        <taxon>Tracheophyta</taxon>
        <taxon>Spermatophyta</taxon>
        <taxon>Magnoliopsida</taxon>
        <taxon>eudicotyledons</taxon>
        <taxon>Gunneridae</taxon>
        <taxon>Pentapetalae</taxon>
        <taxon>asterids</taxon>
        <taxon>lamiids</taxon>
        <taxon>Solanales</taxon>
        <taxon>Solanaceae</taxon>
        <taxon>Solanoideae</taxon>
        <taxon>Datureae</taxon>
        <taxon>Datura</taxon>
    </lineage>
</organism>
<gene>
    <name evidence="1" type="ORF">HAX54_038034</name>
</gene>
<evidence type="ECO:0000313" key="2">
    <source>
        <dbReference type="Proteomes" id="UP000823775"/>
    </source>
</evidence>
<dbReference type="EMBL" id="JACEIK010000517">
    <property type="protein sequence ID" value="MCD7458370.1"/>
    <property type="molecule type" value="Genomic_DNA"/>
</dbReference>
<comment type="caution">
    <text evidence="1">The sequence shown here is derived from an EMBL/GenBank/DDBJ whole genome shotgun (WGS) entry which is preliminary data.</text>
</comment>
<dbReference type="PANTHER" id="PTHR44102">
    <property type="entry name" value="PROTEIN NPG1"/>
    <property type="match status" value="1"/>
</dbReference>
<accession>A0ABS8SHT4</accession>
<proteinExistence type="predicted"/>
<reference evidence="1 2" key="1">
    <citation type="journal article" date="2021" name="BMC Genomics">
        <title>Datura genome reveals duplications of psychoactive alkaloid biosynthetic genes and high mutation rate following tissue culture.</title>
        <authorList>
            <person name="Rajewski A."/>
            <person name="Carter-House D."/>
            <person name="Stajich J."/>
            <person name="Litt A."/>
        </authorList>
    </citation>
    <scope>NUCLEOTIDE SEQUENCE [LARGE SCALE GENOMIC DNA]</scope>
    <source>
        <strain evidence="1">AR-01</strain>
    </source>
</reference>
<dbReference type="Proteomes" id="UP000823775">
    <property type="component" value="Unassembled WGS sequence"/>
</dbReference>
<evidence type="ECO:0000313" key="1">
    <source>
        <dbReference type="EMBL" id="MCD7458370.1"/>
    </source>
</evidence>